<keyword evidence="5" id="KW-0378">Hydrolase</keyword>
<evidence type="ECO:0000313" key="14">
    <source>
        <dbReference type="Proteomes" id="UP000187313"/>
    </source>
</evidence>
<organism evidence="13 14">
    <name type="scientific">Paenibacillus odorifer</name>
    <dbReference type="NCBI Taxonomy" id="189426"/>
    <lineage>
        <taxon>Bacteria</taxon>
        <taxon>Bacillati</taxon>
        <taxon>Bacillota</taxon>
        <taxon>Bacilli</taxon>
        <taxon>Bacillales</taxon>
        <taxon>Paenibacillaceae</taxon>
        <taxon>Paenibacillus</taxon>
    </lineage>
</organism>
<dbReference type="Pfam" id="PF03796">
    <property type="entry name" value="DnaB_C"/>
    <property type="match status" value="1"/>
</dbReference>
<dbReference type="InterPro" id="IPR027417">
    <property type="entry name" value="P-loop_NTPase"/>
</dbReference>
<keyword evidence="8" id="KW-0238">DNA-binding</keyword>
<reference evidence="13 14" key="1">
    <citation type="submission" date="2016-10" db="EMBL/GenBank/DDBJ databases">
        <title>Paenibacillus species isolates.</title>
        <authorList>
            <person name="Beno S.M."/>
        </authorList>
    </citation>
    <scope>NUCLEOTIDE SEQUENCE [LARGE SCALE GENOMIC DNA]</scope>
    <source>
        <strain evidence="13 14">FSL R5-0923</strain>
    </source>
</reference>
<dbReference type="Pfam" id="PF00772">
    <property type="entry name" value="DnaB"/>
    <property type="match status" value="1"/>
</dbReference>
<name>A0ABX3HV98_9BACL</name>
<dbReference type="SMART" id="SM00382">
    <property type="entry name" value="AAA"/>
    <property type="match status" value="1"/>
</dbReference>
<dbReference type="SUPFAM" id="SSF48024">
    <property type="entry name" value="N-terminal domain of DnaB helicase"/>
    <property type="match status" value="1"/>
</dbReference>
<keyword evidence="2" id="KW-0639">Primosome</keyword>
<dbReference type="EC" id="5.6.2.3" evidence="10"/>
<keyword evidence="14" id="KW-1185">Reference proteome</keyword>
<evidence type="ECO:0000256" key="2">
    <source>
        <dbReference type="ARBA" id="ARBA00022515"/>
    </source>
</evidence>
<dbReference type="EMBL" id="MPTD01000002">
    <property type="protein sequence ID" value="OMD55282.1"/>
    <property type="molecule type" value="Genomic_DNA"/>
</dbReference>
<dbReference type="PROSITE" id="PS51199">
    <property type="entry name" value="SF4_HELICASE"/>
    <property type="match status" value="1"/>
</dbReference>
<evidence type="ECO:0000256" key="6">
    <source>
        <dbReference type="ARBA" id="ARBA00022806"/>
    </source>
</evidence>
<dbReference type="InterPro" id="IPR007694">
    <property type="entry name" value="DNA_helicase_DnaB-like_C"/>
</dbReference>
<dbReference type="Gene3D" id="3.40.50.300">
    <property type="entry name" value="P-loop containing nucleotide triphosphate hydrolases"/>
    <property type="match status" value="1"/>
</dbReference>
<evidence type="ECO:0000313" key="13">
    <source>
        <dbReference type="EMBL" id="OMD55282.1"/>
    </source>
</evidence>
<comment type="catalytic activity">
    <reaction evidence="11">
        <text>ATP + H2O = ADP + phosphate + H(+)</text>
        <dbReference type="Rhea" id="RHEA:13065"/>
        <dbReference type="ChEBI" id="CHEBI:15377"/>
        <dbReference type="ChEBI" id="CHEBI:15378"/>
        <dbReference type="ChEBI" id="CHEBI:30616"/>
        <dbReference type="ChEBI" id="CHEBI:43474"/>
        <dbReference type="ChEBI" id="CHEBI:456216"/>
        <dbReference type="EC" id="5.6.2.3"/>
    </reaction>
</comment>
<keyword evidence="4" id="KW-0547">Nucleotide-binding</keyword>
<gene>
    <name evidence="13" type="ORF">BSK51_04305</name>
</gene>
<comment type="caution">
    <text evidence="13">The sequence shown here is derived from an EMBL/GenBank/DDBJ whole genome shotgun (WGS) entry which is preliminary data.</text>
</comment>
<keyword evidence="9" id="KW-0413">Isomerase</keyword>
<dbReference type="Gene3D" id="1.10.860.10">
    <property type="entry name" value="DNAb Helicase, Chain A"/>
    <property type="match status" value="1"/>
</dbReference>
<evidence type="ECO:0000256" key="11">
    <source>
        <dbReference type="ARBA" id="ARBA00048954"/>
    </source>
</evidence>
<evidence type="ECO:0000256" key="8">
    <source>
        <dbReference type="ARBA" id="ARBA00023125"/>
    </source>
</evidence>
<keyword evidence="7" id="KW-0067">ATP-binding</keyword>
<evidence type="ECO:0000256" key="1">
    <source>
        <dbReference type="ARBA" id="ARBA00008428"/>
    </source>
</evidence>
<protein>
    <recommendedName>
        <fullName evidence="10">DNA 5'-3' helicase</fullName>
        <ecNumber evidence="10">5.6.2.3</ecNumber>
    </recommendedName>
</protein>
<dbReference type="InterPro" id="IPR003593">
    <property type="entry name" value="AAA+_ATPase"/>
</dbReference>
<evidence type="ECO:0000256" key="7">
    <source>
        <dbReference type="ARBA" id="ARBA00022840"/>
    </source>
</evidence>
<evidence type="ECO:0000259" key="12">
    <source>
        <dbReference type="PROSITE" id="PS51199"/>
    </source>
</evidence>
<evidence type="ECO:0000256" key="4">
    <source>
        <dbReference type="ARBA" id="ARBA00022741"/>
    </source>
</evidence>
<comment type="similarity">
    <text evidence="1">Belongs to the helicase family. DnaB subfamily.</text>
</comment>
<dbReference type="RefSeq" id="WP_076298324.1">
    <property type="nucleotide sequence ID" value="NZ_MPTD01000002.1"/>
</dbReference>
<evidence type="ECO:0000256" key="9">
    <source>
        <dbReference type="ARBA" id="ARBA00023235"/>
    </source>
</evidence>
<feature type="domain" description="SF4 helicase" evidence="12">
    <location>
        <begin position="169"/>
        <end position="433"/>
    </location>
</feature>
<dbReference type="Proteomes" id="UP000187313">
    <property type="component" value="Unassembled WGS sequence"/>
</dbReference>
<dbReference type="InterPro" id="IPR036185">
    <property type="entry name" value="DNA_heli_DnaB-like_N_sf"/>
</dbReference>
<dbReference type="PANTHER" id="PTHR30153:SF2">
    <property type="entry name" value="REPLICATIVE DNA HELICASE"/>
    <property type="match status" value="1"/>
</dbReference>
<keyword evidence="3" id="KW-0235">DNA replication</keyword>
<evidence type="ECO:0000256" key="5">
    <source>
        <dbReference type="ARBA" id="ARBA00022801"/>
    </source>
</evidence>
<dbReference type="InterPro" id="IPR016136">
    <property type="entry name" value="DNA_helicase_N/primase_C"/>
</dbReference>
<proteinExistence type="inferred from homology"/>
<sequence length="435" mass="49960">MSKTHVDRNAEAAVLGAILLKPELLEDTILTEDSFCLDDLKLIFKTMLHLREQQKPIDTINIVHCLSNEQISFIGGTSVFLDLVNHAGSPDYFLSHETIVRENEFLRDAEQIYSDINLESLKFSDPKEYTAHLQEAIEKLESKIIKENTTESVSKMLEDYDETIFARQKNGHVPGYPIISDQFDRKVGGAKKQDLIIIGARPSVGKTAFAVNIARMAGGSIKVDAVEFISIEMKKHDILDRIISGHSRIEGRNLENGYLTTEEWSRYTHGSIFLRQNNILINDKSHQTVENIVREIKALKKLHKDIVVIIDYLQEIQTERKFQSRREEVTYITRRLKQAARDNDCPVICISSLKRGEKRPTMADLKESGDIEFAADLIILLHRDDYFEKTVENNTTYSVMEVIVDKNRKGWTGVHEMVYERNLSNFLEMDRRETA</sequence>
<dbReference type="SUPFAM" id="SSF52540">
    <property type="entry name" value="P-loop containing nucleoside triphosphate hydrolases"/>
    <property type="match status" value="1"/>
</dbReference>
<keyword evidence="6" id="KW-0347">Helicase</keyword>
<dbReference type="PANTHER" id="PTHR30153">
    <property type="entry name" value="REPLICATIVE DNA HELICASE DNAB"/>
    <property type="match status" value="1"/>
</dbReference>
<evidence type="ECO:0000256" key="10">
    <source>
        <dbReference type="ARBA" id="ARBA00044969"/>
    </source>
</evidence>
<accession>A0ABX3HV98</accession>
<evidence type="ECO:0000256" key="3">
    <source>
        <dbReference type="ARBA" id="ARBA00022705"/>
    </source>
</evidence>
<dbReference type="InterPro" id="IPR007693">
    <property type="entry name" value="DNA_helicase_DnaB-like_N"/>
</dbReference>